<reference evidence="2 3" key="1">
    <citation type="submission" date="2020-04" db="EMBL/GenBank/DDBJ databases">
        <title>Hymenobacter polaris sp. nov., isolated from Arctic soil.</title>
        <authorList>
            <person name="Dahal R.H."/>
        </authorList>
    </citation>
    <scope>NUCLEOTIDE SEQUENCE [LARGE SCALE GENOMIC DNA]</scope>
    <source>
        <strain evidence="2 3">RP-2-7</strain>
    </source>
</reference>
<evidence type="ECO:0000256" key="1">
    <source>
        <dbReference type="SAM" id="SignalP"/>
    </source>
</evidence>
<accession>A0A7Y0AC47</accession>
<evidence type="ECO:0008006" key="4">
    <source>
        <dbReference type="Google" id="ProtNLM"/>
    </source>
</evidence>
<dbReference type="EMBL" id="JABBGH010000001">
    <property type="protein sequence ID" value="NML64593.1"/>
    <property type="molecule type" value="Genomic_DNA"/>
</dbReference>
<proteinExistence type="predicted"/>
<organism evidence="2 3">
    <name type="scientific">Hymenobacter polaris</name>
    <dbReference type="NCBI Taxonomy" id="2682546"/>
    <lineage>
        <taxon>Bacteria</taxon>
        <taxon>Pseudomonadati</taxon>
        <taxon>Bacteroidota</taxon>
        <taxon>Cytophagia</taxon>
        <taxon>Cytophagales</taxon>
        <taxon>Hymenobacteraceae</taxon>
        <taxon>Hymenobacter</taxon>
    </lineage>
</organism>
<keyword evidence="1" id="KW-0732">Signal</keyword>
<dbReference type="AlphaFoldDB" id="A0A7Y0AC47"/>
<gene>
    <name evidence="2" type="ORF">HHL22_05180</name>
</gene>
<feature type="signal peptide" evidence="1">
    <location>
        <begin position="1"/>
        <end position="19"/>
    </location>
</feature>
<evidence type="ECO:0000313" key="2">
    <source>
        <dbReference type="EMBL" id="NML64593.1"/>
    </source>
</evidence>
<keyword evidence="3" id="KW-1185">Reference proteome</keyword>
<protein>
    <recommendedName>
        <fullName evidence="4">Beta-lactamase-inhibitor-like PepSY-like domain-containing protein</fullName>
    </recommendedName>
</protein>
<dbReference type="RefSeq" id="WP_169529880.1">
    <property type="nucleotide sequence ID" value="NZ_JABBGH010000001.1"/>
</dbReference>
<sequence>MRPSLALLGLLLGPGPVWAQACEQIKLATTTQQRAVLRDYISLCHQRHFFSKDKGVVQLVAYQNAEGRPRWLLSALTDDRYRDAPPARYARLGRDVILVYQGDANGNALPLAGDPAERAACLSKVLGDRLYHYTKEPPRYIIDKDAPGGPRKMEARQVTGGSSHNDLIIEFNKDGTFTKLVPV</sequence>
<name>A0A7Y0AC47_9BACT</name>
<comment type="caution">
    <text evidence="2">The sequence shown here is derived from an EMBL/GenBank/DDBJ whole genome shotgun (WGS) entry which is preliminary data.</text>
</comment>
<evidence type="ECO:0000313" key="3">
    <source>
        <dbReference type="Proteomes" id="UP000559626"/>
    </source>
</evidence>
<feature type="chain" id="PRO_5031407660" description="Beta-lactamase-inhibitor-like PepSY-like domain-containing protein" evidence="1">
    <location>
        <begin position="20"/>
        <end position="183"/>
    </location>
</feature>
<dbReference type="PROSITE" id="PS51257">
    <property type="entry name" value="PROKAR_LIPOPROTEIN"/>
    <property type="match status" value="1"/>
</dbReference>
<dbReference type="Proteomes" id="UP000559626">
    <property type="component" value="Unassembled WGS sequence"/>
</dbReference>